<name>A0A2P6S6D0_ROSCH</name>
<dbReference type="OrthoDB" id="1150112at2759"/>
<accession>A0A2P6S6D0</accession>
<reference evidence="1 2" key="1">
    <citation type="journal article" date="2018" name="Nat. Genet.">
        <title>The Rosa genome provides new insights in the design of modern roses.</title>
        <authorList>
            <person name="Bendahmane M."/>
        </authorList>
    </citation>
    <scope>NUCLEOTIDE SEQUENCE [LARGE SCALE GENOMIC DNA]</scope>
    <source>
        <strain evidence="2">cv. Old Blush</strain>
    </source>
</reference>
<sequence length="136" mass="16686">MFQRNEGFRRRVSVFSSGWRMGLSVKMNTANLSELILKEWKKKKHAHWCYKNACRELLTHDICHIKRTWRKVLRIRRQKHREQNSFFAKFYIKRFQDLKHDIEHSSNNWSKGVAVRELSNFMFGQRLMTNGWLRWS</sequence>
<dbReference type="AlphaFoldDB" id="A0A2P6S6D0"/>
<dbReference type="Proteomes" id="UP000238479">
    <property type="component" value="Chromosome 2"/>
</dbReference>
<comment type="caution">
    <text evidence="1">The sequence shown here is derived from an EMBL/GenBank/DDBJ whole genome shotgun (WGS) entry which is preliminary data.</text>
</comment>
<keyword evidence="2" id="KW-1185">Reference proteome</keyword>
<evidence type="ECO:0000313" key="2">
    <source>
        <dbReference type="Proteomes" id="UP000238479"/>
    </source>
</evidence>
<proteinExistence type="predicted"/>
<gene>
    <name evidence="1" type="ORF">RchiOBHm_Chr2g0175131</name>
</gene>
<organism evidence="1 2">
    <name type="scientific">Rosa chinensis</name>
    <name type="common">China rose</name>
    <dbReference type="NCBI Taxonomy" id="74649"/>
    <lineage>
        <taxon>Eukaryota</taxon>
        <taxon>Viridiplantae</taxon>
        <taxon>Streptophyta</taxon>
        <taxon>Embryophyta</taxon>
        <taxon>Tracheophyta</taxon>
        <taxon>Spermatophyta</taxon>
        <taxon>Magnoliopsida</taxon>
        <taxon>eudicotyledons</taxon>
        <taxon>Gunneridae</taxon>
        <taxon>Pentapetalae</taxon>
        <taxon>rosids</taxon>
        <taxon>fabids</taxon>
        <taxon>Rosales</taxon>
        <taxon>Rosaceae</taxon>
        <taxon>Rosoideae</taxon>
        <taxon>Rosoideae incertae sedis</taxon>
        <taxon>Rosa</taxon>
    </lineage>
</organism>
<protein>
    <submittedName>
        <fullName evidence="1">Uncharacterized protein</fullName>
    </submittedName>
</protein>
<dbReference type="EMBL" id="PDCK01000040">
    <property type="protein sequence ID" value="PRQ54222.1"/>
    <property type="molecule type" value="Genomic_DNA"/>
</dbReference>
<evidence type="ECO:0000313" key="1">
    <source>
        <dbReference type="EMBL" id="PRQ54222.1"/>
    </source>
</evidence>
<dbReference type="Gramene" id="PRQ54222">
    <property type="protein sequence ID" value="PRQ54222"/>
    <property type="gene ID" value="RchiOBHm_Chr2g0175131"/>
</dbReference>